<feature type="transmembrane region" description="Helical" evidence="8">
    <location>
        <begin position="209"/>
        <end position="228"/>
    </location>
</feature>
<keyword evidence="6 8" id="KW-0472">Membrane</keyword>
<evidence type="ECO:0000313" key="9">
    <source>
        <dbReference type="EMBL" id="MBH0112564.1"/>
    </source>
</evidence>
<keyword evidence="2" id="KW-1003">Cell membrane</keyword>
<protein>
    <submittedName>
        <fullName evidence="9">DUF2029 domain-containing protein</fullName>
    </submittedName>
</protein>
<evidence type="ECO:0000256" key="2">
    <source>
        <dbReference type="ARBA" id="ARBA00022475"/>
    </source>
</evidence>
<organism evidence="9 10">
    <name type="scientific">Novosphingobium aureum</name>
    <dbReference type="NCBI Taxonomy" id="2792964"/>
    <lineage>
        <taxon>Bacteria</taxon>
        <taxon>Pseudomonadati</taxon>
        <taxon>Pseudomonadota</taxon>
        <taxon>Alphaproteobacteria</taxon>
        <taxon>Sphingomonadales</taxon>
        <taxon>Sphingomonadaceae</taxon>
        <taxon>Novosphingobium</taxon>
    </lineage>
</organism>
<dbReference type="EMBL" id="JADZGI010000001">
    <property type="protein sequence ID" value="MBH0112564.1"/>
    <property type="molecule type" value="Genomic_DNA"/>
</dbReference>
<evidence type="ECO:0000256" key="4">
    <source>
        <dbReference type="ARBA" id="ARBA00022692"/>
    </source>
</evidence>
<sequence>MNRLKTTLAMRWLDGQRVRAYSVIVLVCALPSLWMFHQQALGTNGSDFLAFWSAGRLVVAGTAASAYDTAATMAVQGAAMAGSGSAIGTSEVFAFVNPPQFLFFASPLGLFSYPLGWWVWTLATYLLWFLASRRIAPRLALPVAAFPGAIMAAWHAQTGLLTSAFQAGIATNLRRRPWLAGACCAMLVIKPHLALLLPVAFIAGRHWRAFAGAALGVIAFTLATWLVFGSDVMLAYPRSWADSRELMETGSDTFFVRQVTVYAFVRLLAGHEAAVAAQLAASSLVIVASWIACRKSASIEGQMAFVLAATPLATPYLFSYDLPFLVLPVAWLATRRLAGAPGAPSRAVLALQYMAPLLCRSAALPMGMNLTPFACAWLAGLVWRQVQADIREEATATPAAAVTAATAGAVT</sequence>
<evidence type="ECO:0000256" key="6">
    <source>
        <dbReference type="ARBA" id="ARBA00023136"/>
    </source>
</evidence>
<evidence type="ECO:0000256" key="1">
    <source>
        <dbReference type="ARBA" id="ARBA00004651"/>
    </source>
</evidence>
<keyword evidence="10" id="KW-1185">Reference proteome</keyword>
<feature type="transmembrane region" description="Helical" evidence="8">
    <location>
        <begin position="20"/>
        <end position="37"/>
    </location>
</feature>
<comment type="similarity">
    <text evidence="7">Belongs to the glycosyltransferase 87 family.</text>
</comment>
<reference evidence="9" key="1">
    <citation type="submission" date="2020-11" db="EMBL/GenBank/DDBJ databases">
        <title>Novosphingobium aureum sp. nov., a marine bacterium isolated from sediment of a salt flat.</title>
        <authorList>
            <person name="Yoo Y."/>
            <person name="Kim J.-J."/>
        </authorList>
    </citation>
    <scope>NUCLEOTIDE SEQUENCE</scope>
    <source>
        <strain evidence="9">YJ-S2-02</strain>
    </source>
</reference>
<evidence type="ECO:0000256" key="8">
    <source>
        <dbReference type="SAM" id="Phobius"/>
    </source>
</evidence>
<dbReference type="GO" id="GO:0005886">
    <property type="term" value="C:plasma membrane"/>
    <property type="evidence" value="ECO:0007669"/>
    <property type="project" value="UniProtKB-SubCell"/>
</dbReference>
<dbReference type="RefSeq" id="WP_197162148.1">
    <property type="nucleotide sequence ID" value="NZ_JADZGI010000001.1"/>
</dbReference>
<evidence type="ECO:0000256" key="5">
    <source>
        <dbReference type="ARBA" id="ARBA00022989"/>
    </source>
</evidence>
<comment type="caution">
    <text evidence="9">The sequence shown here is derived from an EMBL/GenBank/DDBJ whole genome shotgun (WGS) entry which is preliminary data.</text>
</comment>
<feature type="transmembrane region" description="Helical" evidence="8">
    <location>
        <begin position="273"/>
        <end position="293"/>
    </location>
</feature>
<dbReference type="AlphaFoldDB" id="A0A931HB71"/>
<evidence type="ECO:0000313" key="10">
    <source>
        <dbReference type="Proteomes" id="UP000617634"/>
    </source>
</evidence>
<comment type="subcellular location">
    <subcellularLocation>
        <location evidence="1">Cell membrane</location>
        <topology evidence="1">Multi-pass membrane protein</topology>
    </subcellularLocation>
</comment>
<keyword evidence="3" id="KW-0808">Transferase</keyword>
<proteinExistence type="inferred from homology"/>
<name>A0A931HB71_9SPHN</name>
<feature type="transmembrane region" description="Helical" evidence="8">
    <location>
        <begin position="115"/>
        <end position="132"/>
    </location>
</feature>
<dbReference type="Proteomes" id="UP000617634">
    <property type="component" value="Unassembled WGS sequence"/>
</dbReference>
<keyword evidence="4 8" id="KW-0812">Transmembrane</keyword>
<accession>A0A931HB71</accession>
<dbReference type="Pfam" id="PF09594">
    <property type="entry name" value="GT87"/>
    <property type="match status" value="1"/>
</dbReference>
<evidence type="ECO:0000256" key="3">
    <source>
        <dbReference type="ARBA" id="ARBA00022679"/>
    </source>
</evidence>
<gene>
    <name evidence="9" type="ORF">I5E68_06305</name>
</gene>
<feature type="transmembrane region" description="Helical" evidence="8">
    <location>
        <begin position="177"/>
        <end position="202"/>
    </location>
</feature>
<keyword evidence="5 8" id="KW-1133">Transmembrane helix</keyword>
<feature type="transmembrane region" description="Helical" evidence="8">
    <location>
        <begin position="305"/>
        <end position="331"/>
    </location>
</feature>
<feature type="transmembrane region" description="Helical" evidence="8">
    <location>
        <begin position="139"/>
        <end position="157"/>
    </location>
</feature>
<dbReference type="GO" id="GO:0016758">
    <property type="term" value="F:hexosyltransferase activity"/>
    <property type="evidence" value="ECO:0007669"/>
    <property type="project" value="InterPro"/>
</dbReference>
<dbReference type="InterPro" id="IPR018584">
    <property type="entry name" value="GT87"/>
</dbReference>
<feature type="transmembrane region" description="Helical" evidence="8">
    <location>
        <begin position="362"/>
        <end position="383"/>
    </location>
</feature>
<evidence type="ECO:0000256" key="7">
    <source>
        <dbReference type="ARBA" id="ARBA00024033"/>
    </source>
</evidence>